<dbReference type="Proteomes" id="UP000682111">
    <property type="component" value="Unassembled WGS sequence"/>
</dbReference>
<reference evidence="1" key="1">
    <citation type="submission" date="2021-03" db="EMBL/GenBank/DDBJ databases">
        <title>Antimicrobial resistance genes in bacteria isolated from Japanese honey, and their potential for conferring macrolide and lincosamide resistance in the American foulbrood pathogen Paenibacillus larvae.</title>
        <authorList>
            <person name="Okamoto M."/>
            <person name="Kumagai M."/>
            <person name="Kanamori H."/>
            <person name="Takamatsu D."/>
        </authorList>
    </citation>
    <scope>NUCLEOTIDE SEQUENCE</scope>
    <source>
        <strain evidence="1">J27TS8</strain>
    </source>
</reference>
<accession>A0A919WH27</accession>
<organism evidence="1 2">
    <name type="scientific">Robertmurraya siralis</name>
    <dbReference type="NCBI Taxonomy" id="77777"/>
    <lineage>
        <taxon>Bacteria</taxon>
        <taxon>Bacillati</taxon>
        <taxon>Bacillota</taxon>
        <taxon>Bacilli</taxon>
        <taxon>Bacillales</taxon>
        <taxon>Bacillaceae</taxon>
        <taxon>Robertmurraya</taxon>
    </lineage>
</organism>
<evidence type="ECO:0000313" key="2">
    <source>
        <dbReference type="Proteomes" id="UP000682111"/>
    </source>
</evidence>
<sequence length="114" mass="13140">MPFKINGGSTRSQFLSDHAFDRHKYVNNAASSCSRSRYAQDVGVKSLTNTTRSVPDEKFTTTHGDNSRTTTYIKKFKGGRTMNMRMSDYGYTDYHRVIISHDYSEQNTHHPYCK</sequence>
<keyword evidence="2" id="KW-1185">Reference proteome</keyword>
<evidence type="ECO:0000313" key="1">
    <source>
        <dbReference type="EMBL" id="GIN61622.1"/>
    </source>
</evidence>
<dbReference type="EMBL" id="BORC01000002">
    <property type="protein sequence ID" value="GIN61622.1"/>
    <property type="molecule type" value="Genomic_DNA"/>
</dbReference>
<gene>
    <name evidence="1" type="ORF">J27TS8_16150</name>
</gene>
<protein>
    <submittedName>
        <fullName evidence="1">Uncharacterized protein</fullName>
    </submittedName>
</protein>
<proteinExistence type="predicted"/>
<dbReference type="AlphaFoldDB" id="A0A919WH27"/>
<name>A0A919WH27_9BACI</name>
<comment type="caution">
    <text evidence="1">The sequence shown here is derived from an EMBL/GenBank/DDBJ whole genome shotgun (WGS) entry which is preliminary data.</text>
</comment>